<evidence type="ECO:0000313" key="2">
    <source>
        <dbReference type="Proteomes" id="UP000789759"/>
    </source>
</evidence>
<evidence type="ECO:0000313" key="1">
    <source>
        <dbReference type="EMBL" id="CAG8826112.1"/>
    </source>
</evidence>
<reference evidence="1" key="1">
    <citation type="submission" date="2021-06" db="EMBL/GenBank/DDBJ databases">
        <authorList>
            <person name="Kallberg Y."/>
            <person name="Tangrot J."/>
            <person name="Rosling A."/>
        </authorList>
    </citation>
    <scope>NUCLEOTIDE SEQUENCE</scope>
    <source>
        <strain evidence="1">FL966</strain>
    </source>
</reference>
<feature type="non-terminal residue" evidence="1">
    <location>
        <position position="1"/>
    </location>
</feature>
<dbReference type="OrthoDB" id="10357904at2759"/>
<dbReference type="EMBL" id="CAJVQA010056892">
    <property type="protein sequence ID" value="CAG8826112.1"/>
    <property type="molecule type" value="Genomic_DNA"/>
</dbReference>
<name>A0A9N9KFN5_9GLOM</name>
<accession>A0A9N9KFN5</accession>
<gene>
    <name evidence="1" type="ORF">CPELLU_LOCUS20184</name>
</gene>
<proteinExistence type="predicted"/>
<comment type="caution">
    <text evidence="1">The sequence shown here is derived from an EMBL/GenBank/DDBJ whole genome shotgun (WGS) entry which is preliminary data.</text>
</comment>
<sequence>VTITPVPSTGLPSNQYIVENQLPLSEQTHEVVKVKDIVLVSQLANSVLVKVQVDKYGVAQQ</sequence>
<organism evidence="1 2">
    <name type="scientific">Cetraspora pellucida</name>
    <dbReference type="NCBI Taxonomy" id="1433469"/>
    <lineage>
        <taxon>Eukaryota</taxon>
        <taxon>Fungi</taxon>
        <taxon>Fungi incertae sedis</taxon>
        <taxon>Mucoromycota</taxon>
        <taxon>Glomeromycotina</taxon>
        <taxon>Glomeromycetes</taxon>
        <taxon>Diversisporales</taxon>
        <taxon>Gigasporaceae</taxon>
        <taxon>Cetraspora</taxon>
    </lineage>
</organism>
<dbReference type="AlphaFoldDB" id="A0A9N9KFN5"/>
<protein>
    <submittedName>
        <fullName evidence="1">13631_t:CDS:1</fullName>
    </submittedName>
</protein>
<keyword evidence="2" id="KW-1185">Reference proteome</keyword>
<dbReference type="Proteomes" id="UP000789759">
    <property type="component" value="Unassembled WGS sequence"/>
</dbReference>
<feature type="non-terminal residue" evidence="1">
    <location>
        <position position="61"/>
    </location>
</feature>